<reference evidence="2" key="1">
    <citation type="submission" date="2021-02" db="EMBL/GenBank/DDBJ databases">
        <title>Rhodobacter shimadae sp. nov., an aerobic anoxygenic phototrophic bacterium isolated from a hot spring.</title>
        <authorList>
            <person name="Muramatsu S."/>
            <person name="Haruta S."/>
            <person name="Hirose S."/>
            <person name="Hanada S."/>
        </authorList>
    </citation>
    <scope>NUCLEOTIDE SEQUENCE</scope>
    <source>
        <strain evidence="2">N10</strain>
    </source>
</reference>
<feature type="transmembrane region" description="Helical" evidence="1">
    <location>
        <begin position="32"/>
        <end position="50"/>
    </location>
</feature>
<keyword evidence="1" id="KW-0812">Transmembrane</keyword>
<sequence length="55" mass="5333">MPLILLAGLIGAGAGGGFFAFGSKAGDGAREGQVAAAVIVSGAVAAYIVVRAMRR</sequence>
<name>A0A8G1EED8_9RHOB</name>
<protein>
    <submittedName>
        <fullName evidence="2">Uncharacterized protein</fullName>
    </submittedName>
</protein>
<evidence type="ECO:0000313" key="2">
    <source>
        <dbReference type="EMBL" id="QYZ71216.1"/>
    </source>
</evidence>
<dbReference type="EMBL" id="CP069370">
    <property type="protein sequence ID" value="QYZ71216.1"/>
    <property type="molecule type" value="Genomic_DNA"/>
</dbReference>
<gene>
    <name evidence="2" type="ORF">JO391_06845</name>
</gene>
<dbReference type="AlphaFoldDB" id="A0A8G1EED8"/>
<keyword evidence="1" id="KW-0472">Membrane</keyword>
<dbReference type="KEGG" id="nsm:JO391_06845"/>
<keyword evidence="1" id="KW-1133">Transmembrane helix</keyword>
<keyword evidence="3" id="KW-1185">Reference proteome</keyword>
<evidence type="ECO:0000313" key="3">
    <source>
        <dbReference type="Proteomes" id="UP000826300"/>
    </source>
</evidence>
<dbReference type="RefSeq" id="WP_220663622.1">
    <property type="nucleotide sequence ID" value="NZ_CP069370.1"/>
</dbReference>
<proteinExistence type="predicted"/>
<evidence type="ECO:0000256" key="1">
    <source>
        <dbReference type="SAM" id="Phobius"/>
    </source>
</evidence>
<accession>A0A8G1EED8</accession>
<organism evidence="2 3">
    <name type="scientific">Neotabrizicola shimadae</name>
    <dbReference type="NCBI Taxonomy" id="2807096"/>
    <lineage>
        <taxon>Bacteria</taxon>
        <taxon>Pseudomonadati</taxon>
        <taxon>Pseudomonadota</taxon>
        <taxon>Alphaproteobacteria</taxon>
        <taxon>Rhodobacterales</taxon>
        <taxon>Paracoccaceae</taxon>
        <taxon>Neotabrizicola</taxon>
    </lineage>
</organism>
<dbReference type="Proteomes" id="UP000826300">
    <property type="component" value="Chromosome"/>
</dbReference>